<sequence length="64" mass="6654">MYQPSAGSGVAGLREREAAGSDAAGFARWPGRIADSTETPTITAVTTTGAATSTETKRERRGLR</sequence>
<gene>
    <name evidence="2" type="ORF">GCM10023191_042450</name>
</gene>
<dbReference type="EMBL" id="BAABHF010000023">
    <property type="protein sequence ID" value="GAA4498014.1"/>
    <property type="molecule type" value="Genomic_DNA"/>
</dbReference>
<evidence type="ECO:0000313" key="2">
    <source>
        <dbReference type="EMBL" id="GAA4498014.1"/>
    </source>
</evidence>
<dbReference type="RefSeq" id="WP_345466298.1">
    <property type="nucleotide sequence ID" value="NZ_BAABHF010000023.1"/>
</dbReference>
<accession>A0ABP8Q5Q0</accession>
<proteinExistence type="predicted"/>
<reference evidence="3" key="1">
    <citation type="journal article" date="2019" name="Int. J. Syst. Evol. Microbiol.">
        <title>The Global Catalogue of Microorganisms (GCM) 10K type strain sequencing project: providing services to taxonomists for standard genome sequencing and annotation.</title>
        <authorList>
            <consortium name="The Broad Institute Genomics Platform"/>
            <consortium name="The Broad Institute Genome Sequencing Center for Infectious Disease"/>
            <person name="Wu L."/>
            <person name="Ma J."/>
        </authorList>
    </citation>
    <scope>NUCLEOTIDE SEQUENCE [LARGE SCALE GENOMIC DNA]</scope>
    <source>
        <strain evidence="3">JCM 17933</strain>
    </source>
</reference>
<evidence type="ECO:0000313" key="3">
    <source>
        <dbReference type="Proteomes" id="UP001500503"/>
    </source>
</evidence>
<feature type="compositionally biased region" description="Low complexity" evidence="1">
    <location>
        <begin position="37"/>
        <end position="54"/>
    </location>
</feature>
<organism evidence="2 3">
    <name type="scientific">Actinoallomurus oryzae</name>
    <dbReference type="NCBI Taxonomy" id="502180"/>
    <lineage>
        <taxon>Bacteria</taxon>
        <taxon>Bacillati</taxon>
        <taxon>Actinomycetota</taxon>
        <taxon>Actinomycetes</taxon>
        <taxon>Streptosporangiales</taxon>
        <taxon>Thermomonosporaceae</taxon>
        <taxon>Actinoallomurus</taxon>
    </lineage>
</organism>
<comment type="caution">
    <text evidence="2">The sequence shown here is derived from an EMBL/GenBank/DDBJ whole genome shotgun (WGS) entry which is preliminary data.</text>
</comment>
<keyword evidence="3" id="KW-1185">Reference proteome</keyword>
<evidence type="ECO:0000256" key="1">
    <source>
        <dbReference type="SAM" id="MobiDB-lite"/>
    </source>
</evidence>
<dbReference type="Proteomes" id="UP001500503">
    <property type="component" value="Unassembled WGS sequence"/>
</dbReference>
<protein>
    <submittedName>
        <fullName evidence="2">Uncharacterized protein</fullName>
    </submittedName>
</protein>
<name>A0ABP8Q5Q0_9ACTN</name>
<feature type="region of interest" description="Disordered" evidence="1">
    <location>
        <begin position="1"/>
        <end position="64"/>
    </location>
</feature>